<accession>A0A0H2MCV4</accession>
<protein>
    <recommendedName>
        <fullName evidence="3">Metallo-beta-lactamase domain-containing protein</fullName>
    </recommendedName>
</protein>
<dbReference type="Proteomes" id="UP000035444">
    <property type="component" value="Unassembled WGS sequence"/>
</dbReference>
<sequence length="221" mass="24492">MGKELSAFNKIDEIKGIYTAEKGTLRCIAIQLSSGNLCLYSPVQGLSTIAKESLKSLGKVTHLLAPNHYHNKGLEEYSKAFPEAKLCCTQNANPRLKKQTALSFSSLKELEPSLPDTICFVEPLGLKTGEVWIKKFQENQVSWIVTDAFCGPKVTKKLYAEQPELLGTFPSYGIADRQVYFDWLTQQVRMASPNMIIPCHGSILSAEHLGTSTLKLIEALL</sequence>
<comment type="caution">
    <text evidence="1">The sequence shown here is derived from an EMBL/GenBank/DDBJ whole genome shotgun (WGS) entry which is preliminary data.</text>
</comment>
<evidence type="ECO:0000313" key="2">
    <source>
        <dbReference type="Proteomes" id="UP000035444"/>
    </source>
</evidence>
<keyword evidence="2" id="KW-1185">Reference proteome</keyword>
<dbReference type="OrthoDB" id="450111at2"/>
<reference evidence="1 2" key="1">
    <citation type="submission" date="2015-03" db="EMBL/GenBank/DDBJ databases">
        <title>Genome Sequence of Kiloniella spongiae MEBiC09566, isolated from a marine sponge.</title>
        <authorList>
            <person name="Shao Z."/>
            <person name="Wang L."/>
            <person name="Li X."/>
        </authorList>
    </citation>
    <scope>NUCLEOTIDE SEQUENCE [LARGE SCALE GENOMIC DNA]</scope>
    <source>
        <strain evidence="1 2">MEBiC09566</strain>
    </source>
</reference>
<proteinExistence type="predicted"/>
<evidence type="ECO:0000313" key="1">
    <source>
        <dbReference type="EMBL" id="KLN60188.1"/>
    </source>
</evidence>
<dbReference type="EMBL" id="LAQL01000008">
    <property type="protein sequence ID" value="KLN60188.1"/>
    <property type="molecule type" value="Genomic_DNA"/>
</dbReference>
<organism evidence="1 2">
    <name type="scientific">Kiloniella spongiae</name>
    <dbReference type="NCBI Taxonomy" id="1489064"/>
    <lineage>
        <taxon>Bacteria</taxon>
        <taxon>Pseudomonadati</taxon>
        <taxon>Pseudomonadota</taxon>
        <taxon>Alphaproteobacteria</taxon>
        <taxon>Rhodospirillales</taxon>
        <taxon>Kiloniellaceae</taxon>
        <taxon>Kiloniella</taxon>
    </lineage>
</organism>
<dbReference type="AlphaFoldDB" id="A0A0H2MCV4"/>
<evidence type="ECO:0008006" key="3">
    <source>
        <dbReference type="Google" id="ProtNLM"/>
    </source>
</evidence>
<gene>
    <name evidence="1" type="ORF">WH96_13465</name>
</gene>
<name>A0A0H2MCV4_9PROT</name>